<dbReference type="PANTHER" id="PTHR10357">
    <property type="entry name" value="ALPHA-AMYLASE FAMILY MEMBER"/>
    <property type="match status" value="1"/>
</dbReference>
<proteinExistence type="predicted"/>
<dbReference type="EMBL" id="BMJI01000008">
    <property type="protein sequence ID" value="GGC90508.1"/>
    <property type="molecule type" value="Genomic_DNA"/>
</dbReference>
<organism evidence="4 5">
    <name type="scientific">Tersicoccus solisilvae</name>
    <dbReference type="NCBI Taxonomy" id="1882339"/>
    <lineage>
        <taxon>Bacteria</taxon>
        <taxon>Bacillati</taxon>
        <taxon>Actinomycetota</taxon>
        <taxon>Actinomycetes</taxon>
        <taxon>Micrococcales</taxon>
        <taxon>Micrococcaceae</taxon>
        <taxon>Tersicoccus</taxon>
    </lineage>
</organism>
<reference evidence="5" key="1">
    <citation type="journal article" date="2019" name="Int. J. Syst. Evol. Microbiol.">
        <title>The Global Catalogue of Microorganisms (GCM) 10K type strain sequencing project: providing services to taxonomists for standard genome sequencing and annotation.</title>
        <authorList>
            <consortium name="The Broad Institute Genomics Platform"/>
            <consortium name="The Broad Institute Genome Sequencing Center for Infectious Disease"/>
            <person name="Wu L."/>
            <person name="Ma J."/>
        </authorList>
    </citation>
    <scope>NUCLEOTIDE SEQUENCE [LARGE SCALE GENOMIC DNA]</scope>
    <source>
        <strain evidence="5">CGMCC 1.15480</strain>
    </source>
</reference>
<name>A0ABQ1P3P0_9MICC</name>
<evidence type="ECO:0000256" key="1">
    <source>
        <dbReference type="SAM" id="MobiDB-lite"/>
    </source>
</evidence>
<dbReference type="Pfam" id="PF00128">
    <property type="entry name" value="Alpha-amylase"/>
    <property type="match status" value="1"/>
</dbReference>
<dbReference type="Gene3D" id="2.60.40.1180">
    <property type="entry name" value="Golgi alpha-mannosidase II"/>
    <property type="match status" value="1"/>
</dbReference>
<evidence type="ECO:0000259" key="3">
    <source>
        <dbReference type="SMART" id="SM00642"/>
    </source>
</evidence>
<feature type="compositionally biased region" description="Pro residues" evidence="1">
    <location>
        <begin position="720"/>
        <end position="730"/>
    </location>
</feature>
<dbReference type="CDD" id="cd12962">
    <property type="entry name" value="X25_BaPul_like"/>
    <property type="match status" value="1"/>
</dbReference>
<feature type="domain" description="Glycosyl hydrolase family 13 catalytic" evidence="3">
    <location>
        <begin position="62"/>
        <end position="522"/>
    </location>
</feature>
<evidence type="ECO:0000313" key="5">
    <source>
        <dbReference type="Proteomes" id="UP000597761"/>
    </source>
</evidence>
<dbReference type="InterPro" id="IPR017853">
    <property type="entry name" value="GH"/>
</dbReference>
<accession>A0ABQ1P3P0</accession>
<feature type="chain" id="PRO_5046219104" description="Glycosyl hydrolase family 13 catalytic domain-containing protein" evidence="2">
    <location>
        <begin position="33"/>
        <end position="831"/>
    </location>
</feature>
<evidence type="ECO:0000313" key="4">
    <source>
        <dbReference type="EMBL" id="GGC90508.1"/>
    </source>
</evidence>
<dbReference type="Gene3D" id="3.20.20.80">
    <property type="entry name" value="Glycosidases"/>
    <property type="match status" value="1"/>
</dbReference>
<keyword evidence="2" id="KW-0732">Signal</keyword>
<sequence length="831" mass="90221">MRPRRFSRAALAAVLTAALTTTLLGAGGPAQARPRPHPSPPSSAAVAGHSLRAPVTNENFYFVMADRFANGSTANDTGNLGADPDVSGFDPTNRGYYNGGDLKGLTSKVDYIKGLGTTAIWLTPSFTNKAVQQEDGPSAGYHGYWITDFTKIDPHLGTNDELKTLIAAAHRRGMKVYFDIITNHTADVIGYTQGDRTNYITKALFPYKAADGTPFDDRDYAGTSTFPPLDPAVSFPYTPVLDPAEKTLKVPAWLNDVTNYHNRGNTTYQGENSTYGDFAGLDDLFTEKPQVVDGMIDIYETWIKDFGIDGFRIDTMKHVNDEFWQKFGPQVLQFAHDVGKSQFFMFGEVYDTTRDFTSRYTTTNRMQSVLDFPFQDAARNFASKGTSAADLQAFFAGDDWYTDADSNVYQLPTFLGNHDMGRIGSFLQADNPNAGDGVWLAKDRLAHELMYFSRGNPVIYYGDEQGFTGSGGDQFARQTMFASKVSDYLDDDLIGTTATHATDNFVTSRPLYRSIAELSALTKRYPALRNGAHQNRYADSGPGIYAFSRIDRATQREYVVVLNNSTTARTAPITTFVPRGMFTRVYGTGAKHALSDRAGTVRLSASALSATVYASNGRIRPSHAAPTSRISAVETAGADHTRVNVRSDVAGSSFYEVTFQARTPGGAWQNIGTDDTAPYQVFHDTSALTPGTTVEYRSLVLDNARHVSASAPATGTVPTPVTPTPPGPVPTPEPTNVAVAGSLNSEMGCAGDWDPTCDQAQMTKDPATGLWKLTVTLPAGDYEYKAALNKKWDENYGEGGAPNGGNIALHVAAPRSVTFTYDHATHVVSVT</sequence>
<gene>
    <name evidence="4" type="ORF">GCM10011512_16860</name>
</gene>
<dbReference type="CDD" id="cd11339">
    <property type="entry name" value="AmyAc_bac_CMD_like_2"/>
    <property type="match status" value="1"/>
</dbReference>
<comment type="caution">
    <text evidence="4">The sequence shown here is derived from an EMBL/GenBank/DDBJ whole genome shotgun (WGS) entry which is preliminary data.</text>
</comment>
<protein>
    <recommendedName>
        <fullName evidence="3">Glycosyl hydrolase family 13 catalytic domain-containing protein</fullName>
    </recommendedName>
</protein>
<evidence type="ECO:0000256" key="2">
    <source>
        <dbReference type="SAM" id="SignalP"/>
    </source>
</evidence>
<feature type="region of interest" description="Disordered" evidence="1">
    <location>
        <begin position="710"/>
        <end position="730"/>
    </location>
</feature>
<dbReference type="InterPro" id="IPR013783">
    <property type="entry name" value="Ig-like_fold"/>
</dbReference>
<dbReference type="SMART" id="SM00642">
    <property type="entry name" value="Aamy"/>
    <property type="match status" value="1"/>
</dbReference>
<dbReference type="PANTHER" id="PTHR10357:SF209">
    <property type="entry name" value="PERIPLASMIC ALPHA-AMYLASE"/>
    <property type="match status" value="1"/>
</dbReference>
<dbReference type="Gene3D" id="2.60.40.10">
    <property type="entry name" value="Immunoglobulins"/>
    <property type="match status" value="1"/>
</dbReference>
<feature type="region of interest" description="Disordered" evidence="1">
    <location>
        <begin position="25"/>
        <end position="47"/>
    </location>
</feature>
<dbReference type="RefSeq" id="WP_229659878.1">
    <property type="nucleotide sequence ID" value="NZ_BMJI01000008.1"/>
</dbReference>
<keyword evidence="5" id="KW-1185">Reference proteome</keyword>
<feature type="signal peptide" evidence="2">
    <location>
        <begin position="1"/>
        <end position="32"/>
    </location>
</feature>
<dbReference type="InterPro" id="IPR054409">
    <property type="entry name" value="X25_BaPul-like"/>
</dbReference>
<dbReference type="SUPFAM" id="SSF51011">
    <property type="entry name" value="Glycosyl hydrolase domain"/>
    <property type="match status" value="1"/>
</dbReference>
<dbReference type="InterPro" id="IPR013780">
    <property type="entry name" value="Glyco_hydro_b"/>
</dbReference>
<dbReference type="InterPro" id="IPR006047">
    <property type="entry name" value="GH13_cat_dom"/>
</dbReference>
<dbReference type="Pfam" id="PF22058">
    <property type="entry name" value="X25_BaPul_like"/>
    <property type="match status" value="1"/>
</dbReference>
<dbReference type="SUPFAM" id="SSF51445">
    <property type="entry name" value="(Trans)glycosidases"/>
    <property type="match status" value="1"/>
</dbReference>
<dbReference type="Proteomes" id="UP000597761">
    <property type="component" value="Unassembled WGS sequence"/>
</dbReference>